<feature type="compositionally biased region" description="Basic and acidic residues" evidence="6">
    <location>
        <begin position="139"/>
        <end position="151"/>
    </location>
</feature>
<sequence length="270" mass="28756">MASSWKAPAAEQPGEAAAGDFDPIYEWLDDGGSYLLRLSLPGFKKEDFRVHVDAGGRLTVISQGAGRLHKAFQLPNTANLDAITGRFDGAVLTLTVPKLRQPADAAVAPPPAQQAKEEEAAGEPKDLQQEKTAAPKKAGHAEAETEGKIKADISASLKATQAKEEEDKRKAEATREKANAARRDQDEKARAAEHRASVEREAARRIEAARAKVAEAKAAAEGTGGQWKERAAAEGLKLAETIGKNKEVVAAAVAAFTLGAFLSRRLFSRS</sequence>
<evidence type="ECO:0000256" key="1">
    <source>
        <dbReference type="ARBA" id="ARBA00004162"/>
    </source>
</evidence>
<dbReference type="PANTHER" id="PTHR43670">
    <property type="entry name" value="HEAT SHOCK PROTEIN 26"/>
    <property type="match status" value="1"/>
</dbReference>
<accession>A0A5J9VE72</accession>
<evidence type="ECO:0000256" key="3">
    <source>
        <dbReference type="ARBA" id="ARBA00022821"/>
    </source>
</evidence>
<evidence type="ECO:0000256" key="4">
    <source>
        <dbReference type="PROSITE-ProRule" id="PRU00285"/>
    </source>
</evidence>
<evidence type="ECO:0000256" key="5">
    <source>
        <dbReference type="RuleBase" id="RU003616"/>
    </source>
</evidence>
<dbReference type="GO" id="GO:0034605">
    <property type="term" value="P:cellular response to heat"/>
    <property type="evidence" value="ECO:0007669"/>
    <property type="project" value="TreeGrafter"/>
</dbReference>
<dbReference type="GO" id="GO:0005886">
    <property type="term" value="C:plasma membrane"/>
    <property type="evidence" value="ECO:0007669"/>
    <property type="project" value="UniProtKB-SubCell"/>
</dbReference>
<keyword evidence="2" id="KW-0472">Membrane</keyword>
<reference evidence="8 9" key="1">
    <citation type="journal article" date="2019" name="Sci. Rep.">
        <title>A high-quality genome of Eragrostis curvula grass provides insights into Poaceae evolution and supports new strategies to enhance forage quality.</title>
        <authorList>
            <person name="Carballo J."/>
            <person name="Santos B.A.C.M."/>
            <person name="Zappacosta D."/>
            <person name="Garbus I."/>
            <person name="Selva J.P."/>
            <person name="Gallo C.A."/>
            <person name="Diaz A."/>
            <person name="Albertini E."/>
            <person name="Caccamo M."/>
            <person name="Echenique V."/>
        </authorList>
    </citation>
    <scope>NUCLEOTIDE SEQUENCE [LARGE SCALE GENOMIC DNA]</scope>
    <source>
        <strain evidence="9">cv. Victoria</strain>
        <tissue evidence="8">Leaf</tissue>
    </source>
</reference>
<feature type="compositionally biased region" description="Basic and acidic residues" evidence="6">
    <location>
        <begin position="161"/>
        <end position="203"/>
    </location>
</feature>
<comment type="caution">
    <text evidence="8">The sequence shown here is derived from an EMBL/GenBank/DDBJ whole genome shotgun (WGS) entry which is preliminary data.</text>
</comment>
<organism evidence="8 9">
    <name type="scientific">Eragrostis curvula</name>
    <name type="common">weeping love grass</name>
    <dbReference type="NCBI Taxonomy" id="38414"/>
    <lineage>
        <taxon>Eukaryota</taxon>
        <taxon>Viridiplantae</taxon>
        <taxon>Streptophyta</taxon>
        <taxon>Embryophyta</taxon>
        <taxon>Tracheophyta</taxon>
        <taxon>Spermatophyta</taxon>
        <taxon>Magnoliopsida</taxon>
        <taxon>Liliopsida</taxon>
        <taxon>Poales</taxon>
        <taxon>Poaceae</taxon>
        <taxon>PACMAD clade</taxon>
        <taxon>Chloridoideae</taxon>
        <taxon>Eragrostideae</taxon>
        <taxon>Eragrostidinae</taxon>
        <taxon>Eragrostis</taxon>
    </lineage>
</organism>
<comment type="subcellular location">
    <subcellularLocation>
        <location evidence="1">Cell membrane</location>
        <topology evidence="1">Single-pass membrane protein</topology>
    </subcellularLocation>
</comment>
<evidence type="ECO:0000256" key="2">
    <source>
        <dbReference type="ARBA" id="ARBA00022475"/>
    </source>
</evidence>
<feature type="domain" description="SHSP" evidence="7">
    <location>
        <begin position="15"/>
        <end position="113"/>
    </location>
</feature>
<feature type="non-terminal residue" evidence="8">
    <location>
        <position position="1"/>
    </location>
</feature>
<feature type="region of interest" description="Disordered" evidence="6">
    <location>
        <begin position="102"/>
        <end position="203"/>
    </location>
</feature>
<feature type="compositionally biased region" description="Basic and acidic residues" evidence="6">
    <location>
        <begin position="115"/>
        <end position="129"/>
    </location>
</feature>
<keyword evidence="2" id="KW-1003">Cell membrane</keyword>
<keyword evidence="3" id="KW-0611">Plant defense</keyword>
<dbReference type="Pfam" id="PF00011">
    <property type="entry name" value="HSP20"/>
    <property type="match status" value="1"/>
</dbReference>
<protein>
    <recommendedName>
        <fullName evidence="7">SHSP domain-containing protein</fullName>
    </recommendedName>
</protein>
<evidence type="ECO:0000256" key="6">
    <source>
        <dbReference type="SAM" id="MobiDB-lite"/>
    </source>
</evidence>
<dbReference type="OrthoDB" id="1431247at2759"/>
<dbReference type="GO" id="GO:0006952">
    <property type="term" value="P:defense response"/>
    <property type="evidence" value="ECO:0007669"/>
    <property type="project" value="UniProtKB-KW"/>
</dbReference>
<comment type="similarity">
    <text evidence="4 5">Belongs to the small heat shock protein (HSP20) family.</text>
</comment>
<evidence type="ECO:0000313" key="8">
    <source>
        <dbReference type="EMBL" id="TVU34286.1"/>
    </source>
</evidence>
<dbReference type="Proteomes" id="UP000324897">
    <property type="component" value="Unassembled WGS sequence"/>
</dbReference>
<gene>
    <name evidence="8" type="ORF">EJB05_16117</name>
</gene>
<evidence type="ECO:0000259" key="7">
    <source>
        <dbReference type="PROSITE" id="PS01031"/>
    </source>
</evidence>
<dbReference type="InterPro" id="IPR002068">
    <property type="entry name" value="A-crystallin/Hsp20_dom"/>
</dbReference>
<proteinExistence type="inferred from homology"/>
<dbReference type="Gene3D" id="2.60.40.790">
    <property type="match status" value="1"/>
</dbReference>
<keyword evidence="9" id="KW-1185">Reference proteome</keyword>
<dbReference type="CDD" id="cd06464">
    <property type="entry name" value="ACD_sHsps-like"/>
    <property type="match status" value="1"/>
</dbReference>
<evidence type="ECO:0000313" key="9">
    <source>
        <dbReference type="Proteomes" id="UP000324897"/>
    </source>
</evidence>
<dbReference type="EMBL" id="RWGY01000009">
    <property type="protein sequence ID" value="TVU34286.1"/>
    <property type="molecule type" value="Genomic_DNA"/>
</dbReference>
<dbReference type="InterPro" id="IPR008978">
    <property type="entry name" value="HSP20-like_chaperone"/>
</dbReference>
<dbReference type="AlphaFoldDB" id="A0A5J9VE72"/>
<dbReference type="PANTHER" id="PTHR43670:SF7">
    <property type="entry name" value="OS01G0588000 PROTEIN"/>
    <property type="match status" value="1"/>
</dbReference>
<dbReference type="SUPFAM" id="SSF49764">
    <property type="entry name" value="HSP20-like chaperones"/>
    <property type="match status" value="1"/>
</dbReference>
<dbReference type="PROSITE" id="PS01031">
    <property type="entry name" value="SHSP"/>
    <property type="match status" value="1"/>
</dbReference>
<name>A0A5J9VE72_9POAL</name>
<dbReference type="Gramene" id="TVU34286">
    <property type="protein sequence ID" value="TVU34286"/>
    <property type="gene ID" value="EJB05_16117"/>
</dbReference>